<evidence type="ECO:0000256" key="1">
    <source>
        <dbReference type="ARBA" id="ARBA00022801"/>
    </source>
</evidence>
<dbReference type="AlphaFoldDB" id="A0A081BMY3"/>
<dbReference type="Gene3D" id="3.40.710.10">
    <property type="entry name" value="DD-peptidase/beta-lactamase superfamily"/>
    <property type="match status" value="1"/>
</dbReference>
<evidence type="ECO:0000259" key="3">
    <source>
        <dbReference type="Pfam" id="PF00144"/>
    </source>
</evidence>
<dbReference type="Proteomes" id="UP000030700">
    <property type="component" value="Unassembled WGS sequence"/>
</dbReference>
<proteinExistence type="predicted"/>
<dbReference type="InterPro" id="IPR012338">
    <property type="entry name" value="Beta-lactam/transpept-like"/>
</dbReference>
<dbReference type="InterPro" id="IPR001466">
    <property type="entry name" value="Beta-lactam-related"/>
</dbReference>
<dbReference type="PANTHER" id="PTHR43283:SF11">
    <property type="entry name" value="BETA-LACTAMASE-RELATED DOMAIN-CONTAINING PROTEIN"/>
    <property type="match status" value="1"/>
</dbReference>
<sequence>MNSGAANISTANKSCRDTPPGHLYGDNDTKNNMPAAKYPYIDRVLEQALENGSTPGIAALVNANGEIAYRKAIGHAQIYPEHRALTEETIFDVASLTKVMATTTAVMLLLRDKQIALDDSLRKFLPDFPHEQITLTHLLTHSAGFPDHRPFYELIPAEQSGSPEAKALILKNIYETDLIYAPGTAAKYSDLGFILLGVALEKIIGMTLDRFCDEQIFRPFGMAQTFFQPVNSPRRQGDFAATERCNWRNTILCGEVHDENAYALGGVAGHAGLFSTLDDTHRFMMKLYHCYTGQDETIPKQIVRQFFTRQQLVTDSTRALGWDTPSRNLKEKASGGTIISETSVGHTGFTGVSIWFDLPRKLLMILFANRIHPSRHNQTFLSMRPKIHDTIVIAMERK</sequence>
<feature type="compositionally biased region" description="Polar residues" evidence="2">
    <location>
        <begin position="1"/>
        <end position="13"/>
    </location>
</feature>
<dbReference type="STRING" id="1499966.U14_02994"/>
<dbReference type="EMBL" id="DF820457">
    <property type="protein sequence ID" value="GAK51749.1"/>
    <property type="molecule type" value="Genomic_DNA"/>
</dbReference>
<keyword evidence="5" id="KW-1185">Reference proteome</keyword>
<dbReference type="HOGENOM" id="CLU_020027_1_1_0"/>
<organism evidence="4">
    <name type="scientific">Candidatus Moduliflexus flocculans</name>
    <dbReference type="NCBI Taxonomy" id="1499966"/>
    <lineage>
        <taxon>Bacteria</taxon>
        <taxon>Candidatus Moduliflexota</taxon>
        <taxon>Candidatus Moduliflexia</taxon>
        <taxon>Candidatus Moduliflexales</taxon>
        <taxon>Candidatus Moduliflexaceae</taxon>
    </lineage>
</organism>
<feature type="domain" description="Beta-lactamase-related" evidence="3">
    <location>
        <begin position="41"/>
        <end position="373"/>
    </location>
</feature>
<evidence type="ECO:0000313" key="4">
    <source>
        <dbReference type="EMBL" id="GAK51749.1"/>
    </source>
</evidence>
<name>A0A081BMY3_9BACT</name>
<accession>A0A081BMY3</accession>
<dbReference type="PANTHER" id="PTHR43283">
    <property type="entry name" value="BETA-LACTAMASE-RELATED"/>
    <property type="match status" value="1"/>
</dbReference>
<dbReference type="SUPFAM" id="SSF56601">
    <property type="entry name" value="beta-lactamase/transpeptidase-like"/>
    <property type="match status" value="1"/>
</dbReference>
<keyword evidence="1" id="KW-0378">Hydrolase</keyword>
<protein>
    <recommendedName>
        <fullName evidence="3">Beta-lactamase-related domain-containing protein</fullName>
    </recommendedName>
</protein>
<reference evidence="4" key="1">
    <citation type="journal article" date="2015" name="PeerJ">
        <title>First genomic representation of candidate bacterial phylum KSB3 points to enhanced environmental sensing as a trigger of wastewater bulking.</title>
        <authorList>
            <person name="Sekiguchi Y."/>
            <person name="Ohashi A."/>
            <person name="Parks D.H."/>
            <person name="Yamauchi T."/>
            <person name="Tyson G.W."/>
            <person name="Hugenholtz P."/>
        </authorList>
    </citation>
    <scope>NUCLEOTIDE SEQUENCE [LARGE SCALE GENOMIC DNA]</scope>
</reference>
<feature type="region of interest" description="Disordered" evidence="2">
    <location>
        <begin position="1"/>
        <end position="30"/>
    </location>
</feature>
<gene>
    <name evidence="4" type="ORF">U14_02994</name>
</gene>
<dbReference type="GO" id="GO:0016787">
    <property type="term" value="F:hydrolase activity"/>
    <property type="evidence" value="ECO:0007669"/>
    <property type="project" value="UniProtKB-KW"/>
</dbReference>
<evidence type="ECO:0000313" key="5">
    <source>
        <dbReference type="Proteomes" id="UP000030700"/>
    </source>
</evidence>
<dbReference type="InterPro" id="IPR050789">
    <property type="entry name" value="Diverse_Enzym_Activities"/>
</dbReference>
<evidence type="ECO:0000256" key="2">
    <source>
        <dbReference type="SAM" id="MobiDB-lite"/>
    </source>
</evidence>
<dbReference type="Pfam" id="PF00144">
    <property type="entry name" value="Beta-lactamase"/>
    <property type="match status" value="1"/>
</dbReference>